<dbReference type="Pfam" id="PF00069">
    <property type="entry name" value="Pkinase"/>
    <property type="match status" value="1"/>
</dbReference>
<feature type="transmembrane region" description="Helical" evidence="8">
    <location>
        <begin position="280"/>
        <end position="302"/>
    </location>
</feature>
<evidence type="ECO:0000313" key="10">
    <source>
        <dbReference type="EMBL" id="TDK64040.1"/>
    </source>
</evidence>
<reference evidence="10 11" key="1">
    <citation type="submission" date="2019-03" db="EMBL/GenBank/DDBJ databases">
        <title>Bacillus niacini sp. nov. a Nicotinate-Metabolizing Mesophile Isolated from Soil.</title>
        <authorList>
            <person name="Zhang G."/>
        </authorList>
    </citation>
    <scope>NUCLEOTIDE SEQUENCE [LARGE SCALE GENOMIC DNA]</scope>
    <source>
        <strain evidence="10 11">WN066</strain>
    </source>
</reference>
<keyword evidence="6" id="KW-0802">TPR repeat</keyword>
<dbReference type="Gene3D" id="3.30.200.20">
    <property type="entry name" value="Phosphorylase Kinase, domain 1"/>
    <property type="match status" value="1"/>
</dbReference>
<evidence type="ECO:0000256" key="1">
    <source>
        <dbReference type="ARBA" id="ARBA00012513"/>
    </source>
</evidence>
<dbReference type="PROSITE" id="PS00107">
    <property type="entry name" value="PROTEIN_KINASE_ATP"/>
    <property type="match status" value="1"/>
</dbReference>
<keyword evidence="3 7" id="KW-0547">Nucleotide-binding</keyword>
<evidence type="ECO:0000256" key="3">
    <source>
        <dbReference type="ARBA" id="ARBA00022741"/>
    </source>
</evidence>
<dbReference type="InterPro" id="IPR011009">
    <property type="entry name" value="Kinase-like_dom_sf"/>
</dbReference>
<dbReference type="PROSITE" id="PS50005">
    <property type="entry name" value="TPR"/>
    <property type="match status" value="1"/>
</dbReference>
<protein>
    <recommendedName>
        <fullName evidence="1">non-specific serine/threonine protein kinase</fullName>
        <ecNumber evidence="1">2.7.11.1</ecNumber>
    </recommendedName>
</protein>
<evidence type="ECO:0000313" key="11">
    <source>
        <dbReference type="Proteomes" id="UP000295132"/>
    </source>
</evidence>
<keyword evidence="10" id="KW-0723">Serine/threonine-protein kinase</keyword>
<dbReference type="PANTHER" id="PTHR43289:SF6">
    <property type="entry name" value="SERINE_THREONINE-PROTEIN KINASE NEKL-3"/>
    <property type="match status" value="1"/>
</dbReference>
<dbReference type="SUPFAM" id="SSF48452">
    <property type="entry name" value="TPR-like"/>
    <property type="match status" value="1"/>
</dbReference>
<dbReference type="PROSITE" id="PS00108">
    <property type="entry name" value="PROTEIN_KINASE_ST"/>
    <property type="match status" value="1"/>
</dbReference>
<dbReference type="PROSITE" id="PS50011">
    <property type="entry name" value="PROTEIN_KINASE_DOM"/>
    <property type="match status" value="1"/>
</dbReference>
<dbReference type="GO" id="GO:0004674">
    <property type="term" value="F:protein serine/threonine kinase activity"/>
    <property type="evidence" value="ECO:0007669"/>
    <property type="project" value="UniProtKB-KW"/>
</dbReference>
<feature type="repeat" description="TPR" evidence="6">
    <location>
        <begin position="551"/>
        <end position="584"/>
    </location>
</feature>
<sequence>MIQIGTVIDGRYEILKEIGRGGMSIVYLAMDNRLNKSLVVKDIRKREPSNNELLINSLIIEANMLKKLDHGALPKIYDIIDAKGDIYVVMDYIEGESLKEKLKREKTIPADKVIEWAKQLGEVLEYLHTRKPHPIIYRDMKPDNIMLTPEGKIKLVDFGIAREFKAESTTDTTNLGTKSYAAPEQLSGKQTDARTDLYSLGVTLYHLVTGKSINEPPFELKPIRHWDPALPEGLEHIIHKCTQSEPNNRYQSSSELLYDLYNINKLTEGYKQRLRKKLSVYLIPVILFFIFTTTAVAGFQGIKNTEFQDYMKLVNTADVSHMNGEDEKALTLLDKAITGVDKKRPEAYISLLDLFISRDETDDGLAKIETYINGEYGNIQKNSVLRFKMGMTYFDLMHNYPEALKHFNHVDPEEIPDVQYYETIATQASSMNIDYKKFANNLKKFEKFNDGLANDRKKVDNYKSLAGIYISYKGELAEANTKTIEIINKAYKVLKSIDDEKLESQYEEDFKSKLGQAYYSRGVKLQSRADLEQAIQFYQELLQDLDVQDKPEVLTKIGAIYHDMDDEEKAVTMLQDTIKGYPKYIDAYMKLADVLLDIEQAKPEGKRNFKQAKQVYEKVSKLAGAKGDADFKKLTGRLVTLGLK</sequence>
<dbReference type="EMBL" id="SMYO01000002">
    <property type="protein sequence ID" value="TDK64040.1"/>
    <property type="molecule type" value="Genomic_DNA"/>
</dbReference>
<dbReference type="PANTHER" id="PTHR43289">
    <property type="entry name" value="MITOGEN-ACTIVATED PROTEIN KINASE KINASE KINASE 20-RELATED"/>
    <property type="match status" value="1"/>
</dbReference>
<dbReference type="InterPro" id="IPR017441">
    <property type="entry name" value="Protein_kinase_ATP_BS"/>
</dbReference>
<organism evidence="10 11">
    <name type="scientific">Bacillus salipaludis</name>
    <dbReference type="NCBI Taxonomy" id="2547811"/>
    <lineage>
        <taxon>Bacteria</taxon>
        <taxon>Bacillati</taxon>
        <taxon>Bacillota</taxon>
        <taxon>Bacilli</taxon>
        <taxon>Bacillales</taxon>
        <taxon>Bacillaceae</taxon>
        <taxon>Bacillus</taxon>
    </lineage>
</organism>
<evidence type="ECO:0000256" key="2">
    <source>
        <dbReference type="ARBA" id="ARBA00022679"/>
    </source>
</evidence>
<keyword evidence="8" id="KW-0812">Transmembrane</keyword>
<dbReference type="InterPro" id="IPR000719">
    <property type="entry name" value="Prot_kinase_dom"/>
</dbReference>
<proteinExistence type="predicted"/>
<dbReference type="AlphaFoldDB" id="A0A4R5VXD4"/>
<dbReference type="Gene3D" id="1.25.40.10">
    <property type="entry name" value="Tetratricopeptide repeat domain"/>
    <property type="match status" value="2"/>
</dbReference>
<evidence type="ECO:0000256" key="7">
    <source>
        <dbReference type="PROSITE-ProRule" id="PRU10141"/>
    </source>
</evidence>
<dbReference type="InterPro" id="IPR019734">
    <property type="entry name" value="TPR_rpt"/>
</dbReference>
<dbReference type="InterPro" id="IPR008271">
    <property type="entry name" value="Ser/Thr_kinase_AS"/>
</dbReference>
<comment type="caution">
    <text evidence="10">The sequence shown here is derived from an EMBL/GenBank/DDBJ whole genome shotgun (WGS) entry which is preliminary data.</text>
</comment>
<keyword evidence="5 7" id="KW-0067">ATP-binding</keyword>
<keyword evidence="2" id="KW-0808">Transferase</keyword>
<dbReference type="Pfam" id="PF13174">
    <property type="entry name" value="TPR_6"/>
    <property type="match status" value="1"/>
</dbReference>
<dbReference type="GO" id="GO:0005524">
    <property type="term" value="F:ATP binding"/>
    <property type="evidence" value="ECO:0007669"/>
    <property type="project" value="UniProtKB-UniRule"/>
</dbReference>
<dbReference type="InterPro" id="IPR011990">
    <property type="entry name" value="TPR-like_helical_dom_sf"/>
</dbReference>
<accession>A0A4R5VXD4</accession>
<dbReference type="EC" id="2.7.11.1" evidence="1"/>
<dbReference type="RefSeq" id="WP_133332984.1">
    <property type="nucleotide sequence ID" value="NZ_SMYO01000002.1"/>
</dbReference>
<dbReference type="SMART" id="SM00220">
    <property type="entry name" value="S_TKc"/>
    <property type="match status" value="1"/>
</dbReference>
<keyword evidence="4 10" id="KW-0418">Kinase</keyword>
<name>A0A4R5VXD4_9BACI</name>
<feature type="domain" description="Protein kinase" evidence="9">
    <location>
        <begin position="12"/>
        <end position="261"/>
    </location>
</feature>
<evidence type="ECO:0000256" key="5">
    <source>
        <dbReference type="ARBA" id="ARBA00022840"/>
    </source>
</evidence>
<evidence type="ECO:0000259" key="9">
    <source>
        <dbReference type="PROSITE" id="PS50011"/>
    </source>
</evidence>
<dbReference type="Gene3D" id="1.10.510.10">
    <property type="entry name" value="Transferase(Phosphotransferase) domain 1"/>
    <property type="match status" value="1"/>
</dbReference>
<feature type="binding site" evidence="7">
    <location>
        <position position="41"/>
    </location>
    <ligand>
        <name>ATP</name>
        <dbReference type="ChEBI" id="CHEBI:30616"/>
    </ligand>
</feature>
<gene>
    <name evidence="10" type="ORF">E2K98_04005</name>
</gene>
<evidence type="ECO:0000256" key="4">
    <source>
        <dbReference type="ARBA" id="ARBA00022777"/>
    </source>
</evidence>
<dbReference type="CDD" id="cd14014">
    <property type="entry name" value="STKc_PknB_like"/>
    <property type="match status" value="1"/>
</dbReference>
<evidence type="ECO:0000256" key="8">
    <source>
        <dbReference type="SAM" id="Phobius"/>
    </source>
</evidence>
<dbReference type="Proteomes" id="UP000295132">
    <property type="component" value="Unassembled WGS sequence"/>
</dbReference>
<dbReference type="SUPFAM" id="SSF56112">
    <property type="entry name" value="Protein kinase-like (PK-like)"/>
    <property type="match status" value="1"/>
</dbReference>
<keyword evidence="8" id="KW-0472">Membrane</keyword>
<evidence type="ECO:0000256" key="6">
    <source>
        <dbReference type="PROSITE-ProRule" id="PRU00339"/>
    </source>
</evidence>
<keyword evidence="8" id="KW-1133">Transmembrane helix</keyword>